<evidence type="ECO:0000256" key="1">
    <source>
        <dbReference type="SAM" id="MobiDB-lite"/>
    </source>
</evidence>
<keyword evidence="2" id="KW-0732">Signal</keyword>
<dbReference type="Proteomes" id="UP001424459">
    <property type="component" value="Unassembled WGS sequence"/>
</dbReference>
<feature type="signal peptide" evidence="2">
    <location>
        <begin position="1"/>
        <end position="20"/>
    </location>
</feature>
<feature type="chain" id="PRO_5046534783" description="Lipoprotein" evidence="2">
    <location>
        <begin position="21"/>
        <end position="201"/>
    </location>
</feature>
<keyword evidence="4" id="KW-1185">Reference proteome</keyword>
<gene>
    <name evidence="3" type="ORF">GCM10022281_11680</name>
</gene>
<evidence type="ECO:0008006" key="5">
    <source>
        <dbReference type="Google" id="ProtNLM"/>
    </source>
</evidence>
<feature type="compositionally biased region" description="Pro residues" evidence="1">
    <location>
        <begin position="59"/>
        <end position="71"/>
    </location>
</feature>
<feature type="region of interest" description="Disordered" evidence="1">
    <location>
        <begin position="18"/>
        <end position="40"/>
    </location>
</feature>
<dbReference type="EMBL" id="BAABBR010000001">
    <property type="protein sequence ID" value="GAA4033516.1"/>
    <property type="molecule type" value="Genomic_DNA"/>
</dbReference>
<dbReference type="RefSeq" id="WP_344696094.1">
    <property type="nucleotide sequence ID" value="NZ_BAABBR010000001.1"/>
</dbReference>
<feature type="region of interest" description="Disordered" evidence="1">
    <location>
        <begin position="57"/>
        <end position="85"/>
    </location>
</feature>
<comment type="caution">
    <text evidence="3">The sequence shown here is derived from an EMBL/GenBank/DDBJ whole genome shotgun (WGS) entry which is preliminary data.</text>
</comment>
<sequence>MKRILLLATAALGACSNQPAATNQANATTDQAAPANVADPAAPVPIPAPAPVANVTMPAPAPAPAPTPPAAKPDREVVSEGPIDSKSAQGAAQVVQTYFALVEAKKFAQAKALWGSSASLAPNLASYREYHAEVYKPGDTEGAAGSIYVTVPVKAYGVTGKGEKFEEPQVVTLRRVNDVDGSTAEQRRWHITRIDTPPSPH</sequence>
<protein>
    <recommendedName>
        <fullName evidence="5">Lipoprotein</fullName>
    </recommendedName>
</protein>
<proteinExistence type="predicted"/>
<reference evidence="4" key="1">
    <citation type="journal article" date="2019" name="Int. J. Syst. Evol. Microbiol.">
        <title>The Global Catalogue of Microorganisms (GCM) 10K type strain sequencing project: providing services to taxonomists for standard genome sequencing and annotation.</title>
        <authorList>
            <consortium name="The Broad Institute Genomics Platform"/>
            <consortium name="The Broad Institute Genome Sequencing Center for Infectious Disease"/>
            <person name="Wu L."/>
            <person name="Ma J."/>
        </authorList>
    </citation>
    <scope>NUCLEOTIDE SEQUENCE [LARGE SCALE GENOMIC DNA]</scope>
    <source>
        <strain evidence="4">JCM 17564</strain>
    </source>
</reference>
<name>A0ABP7TZA8_9SPHN</name>
<accession>A0ABP7TZA8</accession>
<evidence type="ECO:0000256" key="2">
    <source>
        <dbReference type="SAM" id="SignalP"/>
    </source>
</evidence>
<dbReference type="PROSITE" id="PS51257">
    <property type="entry name" value="PROKAR_LIPOPROTEIN"/>
    <property type="match status" value="1"/>
</dbReference>
<evidence type="ECO:0000313" key="3">
    <source>
        <dbReference type="EMBL" id="GAA4033516.1"/>
    </source>
</evidence>
<organism evidence="3 4">
    <name type="scientific">Sphingomonas rosea</name>
    <dbReference type="NCBI Taxonomy" id="335605"/>
    <lineage>
        <taxon>Bacteria</taxon>
        <taxon>Pseudomonadati</taxon>
        <taxon>Pseudomonadota</taxon>
        <taxon>Alphaproteobacteria</taxon>
        <taxon>Sphingomonadales</taxon>
        <taxon>Sphingomonadaceae</taxon>
        <taxon>Sphingomonas</taxon>
    </lineage>
</organism>
<evidence type="ECO:0000313" key="4">
    <source>
        <dbReference type="Proteomes" id="UP001424459"/>
    </source>
</evidence>